<keyword evidence="2" id="KW-0732">Signal</keyword>
<reference evidence="4" key="1">
    <citation type="submission" date="2025-08" db="UniProtKB">
        <authorList>
            <consortium name="RefSeq"/>
        </authorList>
    </citation>
    <scope>IDENTIFICATION</scope>
    <source>
        <tissue evidence="4">Whole organism</tissue>
    </source>
</reference>
<evidence type="ECO:0000313" key="4">
    <source>
        <dbReference type="RefSeq" id="XP_047740417.1"/>
    </source>
</evidence>
<dbReference type="RefSeq" id="XP_047740417.1">
    <property type="nucleotide sequence ID" value="XM_047884461.1"/>
</dbReference>
<feature type="chain" id="PRO_5038114954" evidence="2">
    <location>
        <begin position="25"/>
        <end position="613"/>
    </location>
</feature>
<dbReference type="AlphaFoldDB" id="A0A979FV45"/>
<protein>
    <submittedName>
        <fullName evidence="4">Uncharacterized protein LOC125179158</fullName>
    </submittedName>
</protein>
<evidence type="ECO:0000256" key="2">
    <source>
        <dbReference type="SAM" id="SignalP"/>
    </source>
</evidence>
<feature type="signal peptide" evidence="2">
    <location>
        <begin position="1"/>
        <end position="24"/>
    </location>
</feature>
<evidence type="ECO:0000313" key="3">
    <source>
        <dbReference type="Proteomes" id="UP000694843"/>
    </source>
</evidence>
<sequence>MLAGQKGCGLSLLILVAIWTYFQCVRPEIDKRIIQIPRGLRITQIPRGLRIIQITCGLRIIQITCGLRIIQITRIARQDTKIEDTIITVSAPIVCQPFPLCPSTLPPSAPSSGSVLTTITRQGKNSAFSYSGPLNNLPLADRHILYSSLGRGQVLQEEGVNCIDEVSLIRRAPADHHASFLDDSLTYTATKVDGNNEDEEEIRVGDSAGSHAASYQHLPRTRSGSTYHQVPKEDIFENSWRRDDSSLLEGPFSTLGGRRKARDAPAPRVSQLGRCRSTDGGSGFRTSSMRMFHDHPFHSTFKSKQACLTASNEFSFQNFRHPEPTDNRPLLQPSAAIAIISHYSTPIPQPLVPLDSLEESSEGISFYSGESFIKVREENASTNQKKTSQKFLHAHKPAYASIRSTKLKQTCPPNSNAIHALMPLGQSENMYSALTFQQKRLSGISEISAIPLFVFDSATSSCAKISESSLLNTSTVVLKHDSSGSKSPINDRFSYVAHDDADNPFAQLSSSLNFSSHHEVTGSFTQRPESEILNSPGLPSHAASFEELQKLESSVNESKARDSFASGTTLQLDIALLDSVSIDKLKMKLVNNLPTPLPQFCFDRTKVQGESNI</sequence>
<organism evidence="3 4">
    <name type="scientific">Hyalella azteca</name>
    <name type="common">Amphipod</name>
    <dbReference type="NCBI Taxonomy" id="294128"/>
    <lineage>
        <taxon>Eukaryota</taxon>
        <taxon>Metazoa</taxon>
        <taxon>Ecdysozoa</taxon>
        <taxon>Arthropoda</taxon>
        <taxon>Crustacea</taxon>
        <taxon>Multicrustacea</taxon>
        <taxon>Malacostraca</taxon>
        <taxon>Eumalacostraca</taxon>
        <taxon>Peracarida</taxon>
        <taxon>Amphipoda</taxon>
        <taxon>Senticaudata</taxon>
        <taxon>Talitrida</taxon>
        <taxon>Talitroidea</taxon>
        <taxon>Hyalellidae</taxon>
        <taxon>Hyalella</taxon>
    </lineage>
</organism>
<dbReference type="GeneID" id="125179158"/>
<proteinExistence type="predicted"/>
<feature type="region of interest" description="Disordered" evidence="1">
    <location>
        <begin position="247"/>
        <end position="281"/>
    </location>
</feature>
<dbReference type="KEGG" id="hazt:125179158"/>
<gene>
    <name evidence="4" type="primary">LOC125179158</name>
</gene>
<dbReference type="Proteomes" id="UP000694843">
    <property type="component" value="Unplaced"/>
</dbReference>
<name>A0A979FV45_HYAAZ</name>
<evidence type="ECO:0000256" key="1">
    <source>
        <dbReference type="SAM" id="MobiDB-lite"/>
    </source>
</evidence>
<keyword evidence="3" id="KW-1185">Reference proteome</keyword>
<feature type="region of interest" description="Disordered" evidence="1">
    <location>
        <begin position="202"/>
        <end position="230"/>
    </location>
</feature>
<accession>A0A979FV45</accession>